<gene>
    <name evidence="8" type="ORF">GGR32_000949</name>
</gene>
<evidence type="ECO:0000313" key="8">
    <source>
        <dbReference type="EMBL" id="MBB4118669.1"/>
    </source>
</evidence>
<evidence type="ECO:0000313" key="9">
    <source>
        <dbReference type="Proteomes" id="UP000553034"/>
    </source>
</evidence>
<comment type="caution">
    <text evidence="8">The sequence shown here is derived from an EMBL/GenBank/DDBJ whole genome shotgun (WGS) entry which is preliminary data.</text>
</comment>
<evidence type="ECO:0000256" key="3">
    <source>
        <dbReference type="ARBA" id="ARBA00023082"/>
    </source>
</evidence>
<keyword evidence="2" id="KW-0805">Transcription regulation</keyword>
<dbReference type="GO" id="GO:0003677">
    <property type="term" value="F:DNA binding"/>
    <property type="evidence" value="ECO:0007669"/>
    <property type="project" value="UniProtKB-KW"/>
</dbReference>
<proteinExistence type="inferred from homology"/>
<dbReference type="InterPro" id="IPR007627">
    <property type="entry name" value="RNA_pol_sigma70_r2"/>
</dbReference>
<evidence type="ECO:0000256" key="2">
    <source>
        <dbReference type="ARBA" id="ARBA00023015"/>
    </source>
</evidence>
<dbReference type="Proteomes" id="UP000553034">
    <property type="component" value="Unassembled WGS sequence"/>
</dbReference>
<dbReference type="PANTHER" id="PTHR43133">
    <property type="entry name" value="RNA POLYMERASE ECF-TYPE SIGMA FACTO"/>
    <property type="match status" value="1"/>
</dbReference>
<keyword evidence="4" id="KW-0238">DNA-binding</keyword>
<accession>A0A840EJW0</accession>
<dbReference type="InterPro" id="IPR036388">
    <property type="entry name" value="WH-like_DNA-bd_sf"/>
</dbReference>
<dbReference type="SUPFAM" id="SSF88659">
    <property type="entry name" value="Sigma3 and sigma4 domains of RNA polymerase sigma factors"/>
    <property type="match status" value="1"/>
</dbReference>
<organism evidence="8 9">
    <name type="scientific">Mesonia hippocampi</name>
    <dbReference type="NCBI Taxonomy" id="1628250"/>
    <lineage>
        <taxon>Bacteria</taxon>
        <taxon>Pseudomonadati</taxon>
        <taxon>Bacteroidota</taxon>
        <taxon>Flavobacteriia</taxon>
        <taxon>Flavobacteriales</taxon>
        <taxon>Flavobacteriaceae</taxon>
        <taxon>Mesonia</taxon>
    </lineage>
</organism>
<dbReference type="InterPro" id="IPR014284">
    <property type="entry name" value="RNA_pol_sigma-70_dom"/>
</dbReference>
<dbReference type="InterPro" id="IPR039425">
    <property type="entry name" value="RNA_pol_sigma-70-like"/>
</dbReference>
<dbReference type="Gene3D" id="1.10.10.10">
    <property type="entry name" value="Winged helix-like DNA-binding domain superfamily/Winged helix DNA-binding domain"/>
    <property type="match status" value="1"/>
</dbReference>
<keyword evidence="5" id="KW-0804">Transcription</keyword>
<feature type="domain" description="RNA polymerase sigma-70 region 2" evidence="6">
    <location>
        <begin position="30"/>
        <end position="96"/>
    </location>
</feature>
<dbReference type="Pfam" id="PF08281">
    <property type="entry name" value="Sigma70_r4_2"/>
    <property type="match status" value="1"/>
</dbReference>
<feature type="domain" description="RNA polymerase sigma factor 70 region 4 type 2" evidence="7">
    <location>
        <begin position="121"/>
        <end position="171"/>
    </location>
</feature>
<dbReference type="CDD" id="cd06171">
    <property type="entry name" value="Sigma70_r4"/>
    <property type="match status" value="1"/>
</dbReference>
<keyword evidence="9" id="KW-1185">Reference proteome</keyword>
<sequence>MKIIRLHNKKSEQKLIATAANGDAKAQKVLFDTYAPKMLSLCRMYVKDLHYAEDVMLSAFYKVFCNLKHYRHKGKFQAWLRVIMTREAIDFLRSKKPFYSTEDFPLHKLYKAEENQQEVSDEIQYAIDALPDGYKMVFLLYVVEEYKYKEIAAMLGIAEGTSKSQLAKARNLLKKALGSKEKLLHE</sequence>
<evidence type="ECO:0000256" key="4">
    <source>
        <dbReference type="ARBA" id="ARBA00023125"/>
    </source>
</evidence>
<evidence type="ECO:0000256" key="5">
    <source>
        <dbReference type="ARBA" id="ARBA00023163"/>
    </source>
</evidence>
<dbReference type="InterPro" id="IPR013325">
    <property type="entry name" value="RNA_pol_sigma_r2"/>
</dbReference>
<dbReference type="RefSeq" id="WP_183476976.1">
    <property type="nucleotide sequence ID" value="NZ_JACIFO010000003.1"/>
</dbReference>
<evidence type="ECO:0000256" key="1">
    <source>
        <dbReference type="ARBA" id="ARBA00010641"/>
    </source>
</evidence>
<comment type="similarity">
    <text evidence="1">Belongs to the sigma-70 factor family. ECF subfamily.</text>
</comment>
<dbReference type="GO" id="GO:0006352">
    <property type="term" value="P:DNA-templated transcription initiation"/>
    <property type="evidence" value="ECO:0007669"/>
    <property type="project" value="InterPro"/>
</dbReference>
<dbReference type="SUPFAM" id="SSF88946">
    <property type="entry name" value="Sigma2 domain of RNA polymerase sigma factors"/>
    <property type="match status" value="1"/>
</dbReference>
<protein>
    <submittedName>
        <fullName evidence="8">RNA polymerase sigma-70 factor (ECF subfamily)</fullName>
    </submittedName>
</protein>
<evidence type="ECO:0000259" key="7">
    <source>
        <dbReference type="Pfam" id="PF08281"/>
    </source>
</evidence>
<dbReference type="InterPro" id="IPR013249">
    <property type="entry name" value="RNA_pol_sigma70_r4_t2"/>
</dbReference>
<dbReference type="Pfam" id="PF04542">
    <property type="entry name" value="Sigma70_r2"/>
    <property type="match status" value="1"/>
</dbReference>
<dbReference type="EMBL" id="JACIFO010000003">
    <property type="protein sequence ID" value="MBB4118669.1"/>
    <property type="molecule type" value="Genomic_DNA"/>
</dbReference>
<keyword evidence="3" id="KW-0731">Sigma factor</keyword>
<dbReference type="NCBIfam" id="TIGR02937">
    <property type="entry name" value="sigma70-ECF"/>
    <property type="match status" value="1"/>
</dbReference>
<dbReference type="Gene3D" id="1.10.1740.10">
    <property type="match status" value="1"/>
</dbReference>
<reference evidence="8 9" key="1">
    <citation type="submission" date="2020-08" db="EMBL/GenBank/DDBJ databases">
        <title>Genomic Encyclopedia of Type Strains, Phase IV (KMG-IV): sequencing the most valuable type-strain genomes for metagenomic binning, comparative biology and taxonomic classification.</title>
        <authorList>
            <person name="Goeker M."/>
        </authorList>
    </citation>
    <scope>NUCLEOTIDE SEQUENCE [LARGE SCALE GENOMIC DNA]</scope>
    <source>
        <strain evidence="8 9">DSM 29568</strain>
    </source>
</reference>
<dbReference type="InterPro" id="IPR013324">
    <property type="entry name" value="RNA_pol_sigma_r3/r4-like"/>
</dbReference>
<name>A0A840EJW0_9FLAO</name>
<evidence type="ECO:0000259" key="6">
    <source>
        <dbReference type="Pfam" id="PF04542"/>
    </source>
</evidence>
<dbReference type="PANTHER" id="PTHR43133:SF8">
    <property type="entry name" value="RNA POLYMERASE SIGMA FACTOR HI_1459-RELATED"/>
    <property type="match status" value="1"/>
</dbReference>
<dbReference type="GO" id="GO:0016987">
    <property type="term" value="F:sigma factor activity"/>
    <property type="evidence" value="ECO:0007669"/>
    <property type="project" value="UniProtKB-KW"/>
</dbReference>
<dbReference type="AlphaFoldDB" id="A0A840EJW0"/>